<evidence type="ECO:0000256" key="1">
    <source>
        <dbReference type="SAM" id="MobiDB-lite"/>
    </source>
</evidence>
<evidence type="ECO:0000313" key="2">
    <source>
        <dbReference type="EMBL" id="GLJ56530.1"/>
    </source>
</evidence>
<evidence type="ECO:0000313" key="3">
    <source>
        <dbReference type="Proteomes" id="UP001234787"/>
    </source>
</evidence>
<gene>
    <name evidence="2" type="ORF">SUGI_1226860</name>
</gene>
<name>A0AAD3RPG1_CRYJA</name>
<dbReference type="Proteomes" id="UP001234787">
    <property type="component" value="Unassembled WGS sequence"/>
</dbReference>
<comment type="caution">
    <text evidence="2">The sequence shown here is derived from an EMBL/GenBank/DDBJ whole genome shotgun (WGS) entry which is preliminary data.</text>
</comment>
<accession>A0AAD3RPG1</accession>
<feature type="compositionally biased region" description="Basic and acidic residues" evidence="1">
    <location>
        <begin position="1"/>
        <end position="29"/>
    </location>
</feature>
<dbReference type="EMBL" id="BSEH01000022">
    <property type="protein sequence ID" value="GLJ56530.1"/>
    <property type="molecule type" value="Genomic_DNA"/>
</dbReference>
<dbReference type="AlphaFoldDB" id="A0AAD3RPG1"/>
<protein>
    <submittedName>
        <fullName evidence="2">Uncharacterized protein</fullName>
    </submittedName>
</protein>
<sequence>MGLDHGIRSDHQADRPREIGGRRVGEGRKGGGIGQRDWKKGWNARPMKEVTAANHGIDISGAHIGIAYEIRMEDARLIQLS</sequence>
<organism evidence="2 3">
    <name type="scientific">Cryptomeria japonica</name>
    <name type="common">Japanese cedar</name>
    <name type="synonym">Cupressus japonica</name>
    <dbReference type="NCBI Taxonomy" id="3369"/>
    <lineage>
        <taxon>Eukaryota</taxon>
        <taxon>Viridiplantae</taxon>
        <taxon>Streptophyta</taxon>
        <taxon>Embryophyta</taxon>
        <taxon>Tracheophyta</taxon>
        <taxon>Spermatophyta</taxon>
        <taxon>Pinopsida</taxon>
        <taxon>Pinidae</taxon>
        <taxon>Conifers II</taxon>
        <taxon>Cupressales</taxon>
        <taxon>Cupressaceae</taxon>
        <taxon>Cryptomeria</taxon>
    </lineage>
</organism>
<proteinExistence type="predicted"/>
<feature type="region of interest" description="Disordered" evidence="1">
    <location>
        <begin position="1"/>
        <end position="42"/>
    </location>
</feature>
<reference evidence="2" key="1">
    <citation type="submission" date="2022-12" db="EMBL/GenBank/DDBJ databases">
        <title>Chromosome-Level Genome Assembly of Japanese Cedar (Cryptomeriajaponica D. Don).</title>
        <authorList>
            <person name="Fujino T."/>
            <person name="Yamaguchi K."/>
            <person name="Yokoyama T."/>
            <person name="Hamanaka T."/>
            <person name="Harazono Y."/>
            <person name="Kamada H."/>
            <person name="Kobayashi W."/>
            <person name="Ujino-Ihara T."/>
            <person name="Uchiyama K."/>
            <person name="Matsumoto A."/>
            <person name="Izuno A."/>
            <person name="Tsumura Y."/>
            <person name="Toyoda A."/>
            <person name="Shigenobu S."/>
            <person name="Moriguchi Y."/>
            <person name="Ueno S."/>
            <person name="Kasahara M."/>
        </authorList>
    </citation>
    <scope>NUCLEOTIDE SEQUENCE</scope>
</reference>
<keyword evidence="3" id="KW-1185">Reference proteome</keyword>